<evidence type="ECO:0000259" key="2">
    <source>
        <dbReference type="Pfam" id="PF17482"/>
    </source>
</evidence>
<feature type="domain" description="Tail sheath protein C-terminal" evidence="2">
    <location>
        <begin position="476"/>
        <end position="580"/>
    </location>
</feature>
<reference evidence="3 4" key="1">
    <citation type="submission" date="2018-09" db="EMBL/GenBank/DDBJ databases">
        <title>Genomic Encyclopedia of Archaeal and Bacterial Type Strains, Phase II (KMG-II): from individual species to whole genera.</title>
        <authorList>
            <person name="Goeker M."/>
        </authorList>
    </citation>
    <scope>NUCLEOTIDE SEQUENCE [LARGE SCALE GENOMIC DNA]</scope>
    <source>
        <strain evidence="3 4">DSM 27148</strain>
    </source>
</reference>
<dbReference type="Proteomes" id="UP000283387">
    <property type="component" value="Unassembled WGS sequence"/>
</dbReference>
<name>A0A419VZ83_9BACT</name>
<evidence type="ECO:0000256" key="1">
    <source>
        <dbReference type="ARBA" id="ARBA00008005"/>
    </source>
</evidence>
<dbReference type="AlphaFoldDB" id="A0A419VZ83"/>
<proteinExistence type="inferred from homology"/>
<dbReference type="RefSeq" id="WP_120274536.1">
    <property type="nucleotide sequence ID" value="NZ_RAPN01000002.1"/>
</dbReference>
<dbReference type="EMBL" id="RAPN01000002">
    <property type="protein sequence ID" value="RKD88370.1"/>
    <property type="molecule type" value="Genomic_DNA"/>
</dbReference>
<dbReference type="InterPro" id="IPR052042">
    <property type="entry name" value="Tail_sheath_structural"/>
</dbReference>
<evidence type="ECO:0000313" key="3">
    <source>
        <dbReference type="EMBL" id="RKD88370.1"/>
    </source>
</evidence>
<sequence length="587" mass="62031">MAIYKTPGVYVEEISKLPASVAPVATAIPAFIGYTEKREKDGETLPANKPVRVTSMLEFEEIFGGAFDESLVATLTGPDVTEANTTIAVAAATALSPYTLYYNLQMYFANGGGPCYIVSVGTYAALPVPADPGTLVSVGELQAGVTAVEKEDEVTLLVVPEAVVLSPSNRKTINDDMLTQCNKLQDRFAIMDVSVLGGTADADGIGFRADVGPDYLKYGASYYPSLKTTISLNFENSGVAVTDSRTGGTFTGGNTLADVLVGGAAAVAATGTITVTDFNVLADDIITINGQAITEGAALDWQAGASNDDAAASIHAAIVVLGDADYTAEVAANVITITATSGDAGNSIALVYTDSGTGNGITLSGATLAGGSDGLTADKTLYNNIVKTIKKKFEITLYPSATMAGVYARVDNNRGVWKAPANVSLRMVKNPTVLVTNEQQMNLNVDATSGKSINVIRNFSGKGIIVWGARTLAGNDNEWRYVPVRRFFIFVEESVKKATEFVVFEPNDAKTWLRTKTMIENFLSGLWRDGALAGAKPEEAFFVKVGLGETMTALDILEGRMNIEIGMAAVRPAEFIILKFSHKLQES</sequence>
<dbReference type="Gene3D" id="3.40.50.11780">
    <property type="match status" value="1"/>
</dbReference>
<dbReference type="PANTHER" id="PTHR35861">
    <property type="match status" value="1"/>
</dbReference>
<organism evidence="3 4">
    <name type="scientific">Mangrovibacterium diazotrophicum</name>
    <dbReference type="NCBI Taxonomy" id="1261403"/>
    <lineage>
        <taxon>Bacteria</taxon>
        <taxon>Pseudomonadati</taxon>
        <taxon>Bacteroidota</taxon>
        <taxon>Bacteroidia</taxon>
        <taxon>Marinilabiliales</taxon>
        <taxon>Prolixibacteraceae</taxon>
        <taxon>Mangrovibacterium</taxon>
    </lineage>
</organism>
<dbReference type="PANTHER" id="PTHR35861:SF1">
    <property type="entry name" value="PHAGE TAIL SHEATH PROTEIN"/>
    <property type="match status" value="1"/>
</dbReference>
<dbReference type="OrthoDB" id="9767864at2"/>
<evidence type="ECO:0000313" key="4">
    <source>
        <dbReference type="Proteomes" id="UP000283387"/>
    </source>
</evidence>
<comment type="similarity">
    <text evidence="1">Belongs to the myoviridae tail sheath protein family.</text>
</comment>
<protein>
    <recommendedName>
        <fullName evidence="2">Tail sheath protein C-terminal domain-containing protein</fullName>
    </recommendedName>
</protein>
<dbReference type="Pfam" id="PF17482">
    <property type="entry name" value="Phage_sheath_1C"/>
    <property type="match status" value="1"/>
</dbReference>
<dbReference type="InterPro" id="IPR020287">
    <property type="entry name" value="Tail_sheath_C"/>
</dbReference>
<keyword evidence="4" id="KW-1185">Reference proteome</keyword>
<comment type="caution">
    <text evidence="3">The sequence shown here is derived from an EMBL/GenBank/DDBJ whole genome shotgun (WGS) entry which is preliminary data.</text>
</comment>
<accession>A0A419VZ83</accession>
<gene>
    <name evidence="3" type="ORF">BC643_3519</name>
</gene>